<keyword evidence="4" id="KW-0862">Zinc</keyword>
<keyword evidence="3 5" id="KW-0863">Zinc-finger</keyword>
<comment type="caution">
    <text evidence="8">The sequence shown here is derived from an EMBL/GenBank/DDBJ whole genome shotgun (WGS) entry which is preliminary data.</text>
</comment>
<sequence length="226" mass="25007">MALINQSPDYLIPLPAGRESKQFNRVLIGGGDDTPDEDGFECPVCGKHFVRKWTLARHMKAKHNKRLCEDSDSDDSKRYKICSEDGSNQSSADESEEEEGEEEDGSDAESSEDSEVEEEGSEKADDSEDESSEKEDQEAISEKNIDCLLHLIGAGELGKLEVTTESLQCFIKPEKCPKDEDVNSIVVSSLVLSLLKKLLIAAKRNDVFLTDTLYMDIINAIEIALA</sequence>
<evidence type="ECO:0000256" key="2">
    <source>
        <dbReference type="ARBA" id="ARBA00022737"/>
    </source>
</evidence>
<reference evidence="8 9" key="1">
    <citation type="submission" date="2015-12" db="EMBL/GenBank/DDBJ databases">
        <title>The genome of Folsomia candida.</title>
        <authorList>
            <person name="Faddeeva A."/>
            <person name="Derks M.F."/>
            <person name="Anvar Y."/>
            <person name="Smit S."/>
            <person name="Van Straalen N."/>
            <person name="Roelofs D."/>
        </authorList>
    </citation>
    <scope>NUCLEOTIDE SEQUENCE [LARGE SCALE GENOMIC DNA]</scope>
    <source>
        <strain evidence="8 9">VU population</strain>
        <tissue evidence="8">Whole body</tissue>
    </source>
</reference>
<dbReference type="InterPro" id="IPR013087">
    <property type="entry name" value="Znf_C2H2_type"/>
</dbReference>
<evidence type="ECO:0000256" key="3">
    <source>
        <dbReference type="ARBA" id="ARBA00022771"/>
    </source>
</evidence>
<dbReference type="EMBL" id="LNIX01000026">
    <property type="protein sequence ID" value="OXA42250.1"/>
    <property type="molecule type" value="Genomic_DNA"/>
</dbReference>
<dbReference type="PROSITE" id="PS00028">
    <property type="entry name" value="ZINC_FINGER_C2H2_1"/>
    <property type="match status" value="1"/>
</dbReference>
<feature type="compositionally biased region" description="Acidic residues" evidence="6">
    <location>
        <begin position="93"/>
        <end position="139"/>
    </location>
</feature>
<dbReference type="InterPro" id="IPR036236">
    <property type="entry name" value="Znf_C2H2_sf"/>
</dbReference>
<evidence type="ECO:0000313" key="8">
    <source>
        <dbReference type="EMBL" id="OXA42250.1"/>
    </source>
</evidence>
<evidence type="ECO:0000256" key="1">
    <source>
        <dbReference type="ARBA" id="ARBA00022723"/>
    </source>
</evidence>
<dbReference type="FunFam" id="3.30.160.60:FF:000100">
    <property type="entry name" value="Zinc finger 45-like"/>
    <property type="match status" value="1"/>
</dbReference>
<dbReference type="PROSITE" id="PS50157">
    <property type="entry name" value="ZINC_FINGER_C2H2_2"/>
    <property type="match status" value="1"/>
</dbReference>
<feature type="compositionally biased region" description="Basic and acidic residues" evidence="6">
    <location>
        <begin position="66"/>
        <end position="83"/>
    </location>
</feature>
<dbReference type="Pfam" id="PF00096">
    <property type="entry name" value="zf-C2H2"/>
    <property type="match status" value="1"/>
</dbReference>
<dbReference type="GO" id="GO:0008270">
    <property type="term" value="F:zinc ion binding"/>
    <property type="evidence" value="ECO:0007669"/>
    <property type="project" value="UniProtKB-KW"/>
</dbReference>
<protein>
    <submittedName>
        <fullName evidence="8">Retrotransposon-like protein 1</fullName>
    </submittedName>
</protein>
<feature type="domain" description="C2H2-type" evidence="7">
    <location>
        <begin position="40"/>
        <end position="63"/>
    </location>
</feature>
<name>A0A226DAT8_FOLCA</name>
<gene>
    <name evidence="8" type="ORF">Fcan01_23010</name>
</gene>
<evidence type="ECO:0000256" key="5">
    <source>
        <dbReference type="PROSITE-ProRule" id="PRU00042"/>
    </source>
</evidence>
<keyword evidence="1" id="KW-0479">Metal-binding</keyword>
<evidence type="ECO:0000313" key="9">
    <source>
        <dbReference type="Proteomes" id="UP000198287"/>
    </source>
</evidence>
<evidence type="ECO:0000256" key="6">
    <source>
        <dbReference type="SAM" id="MobiDB-lite"/>
    </source>
</evidence>
<evidence type="ECO:0000256" key="4">
    <source>
        <dbReference type="ARBA" id="ARBA00022833"/>
    </source>
</evidence>
<accession>A0A226DAT8</accession>
<feature type="region of interest" description="Disordered" evidence="6">
    <location>
        <begin position="64"/>
        <end position="139"/>
    </location>
</feature>
<dbReference type="Proteomes" id="UP000198287">
    <property type="component" value="Unassembled WGS sequence"/>
</dbReference>
<evidence type="ECO:0000259" key="7">
    <source>
        <dbReference type="PROSITE" id="PS50157"/>
    </source>
</evidence>
<keyword evidence="9" id="KW-1185">Reference proteome</keyword>
<dbReference type="Gene3D" id="3.30.160.60">
    <property type="entry name" value="Classic Zinc Finger"/>
    <property type="match status" value="1"/>
</dbReference>
<dbReference type="SMART" id="SM00355">
    <property type="entry name" value="ZnF_C2H2"/>
    <property type="match status" value="1"/>
</dbReference>
<dbReference type="AlphaFoldDB" id="A0A226DAT8"/>
<organism evidence="8 9">
    <name type="scientific">Folsomia candida</name>
    <name type="common">Springtail</name>
    <dbReference type="NCBI Taxonomy" id="158441"/>
    <lineage>
        <taxon>Eukaryota</taxon>
        <taxon>Metazoa</taxon>
        <taxon>Ecdysozoa</taxon>
        <taxon>Arthropoda</taxon>
        <taxon>Hexapoda</taxon>
        <taxon>Collembola</taxon>
        <taxon>Entomobryomorpha</taxon>
        <taxon>Isotomoidea</taxon>
        <taxon>Isotomidae</taxon>
        <taxon>Proisotominae</taxon>
        <taxon>Folsomia</taxon>
    </lineage>
</organism>
<proteinExistence type="predicted"/>
<dbReference type="SUPFAM" id="SSF57667">
    <property type="entry name" value="beta-beta-alpha zinc fingers"/>
    <property type="match status" value="1"/>
</dbReference>
<keyword evidence="2" id="KW-0677">Repeat</keyword>